<dbReference type="PANTHER" id="PTHR39338">
    <property type="entry name" value="BLL5662 PROTEIN-RELATED"/>
    <property type="match status" value="1"/>
</dbReference>
<organism evidence="3">
    <name type="scientific">hydrothermal vent metagenome</name>
    <dbReference type="NCBI Taxonomy" id="652676"/>
    <lineage>
        <taxon>unclassified sequences</taxon>
        <taxon>metagenomes</taxon>
        <taxon>ecological metagenomes</taxon>
    </lineage>
</organism>
<dbReference type="CDD" id="cd00198">
    <property type="entry name" value="vWFA"/>
    <property type="match status" value="1"/>
</dbReference>
<accession>A0A160VAB3</accession>
<dbReference type="Gene3D" id="3.40.50.410">
    <property type="entry name" value="von Willebrand factor, type A domain"/>
    <property type="match status" value="1"/>
</dbReference>
<evidence type="ECO:0000259" key="2">
    <source>
        <dbReference type="SMART" id="SM00327"/>
    </source>
</evidence>
<evidence type="ECO:0000313" key="3">
    <source>
        <dbReference type="EMBL" id="CUV03042.1"/>
    </source>
</evidence>
<dbReference type="EMBL" id="FAXA01000346">
    <property type="protein sequence ID" value="CUV03042.1"/>
    <property type="molecule type" value="Genomic_DNA"/>
</dbReference>
<dbReference type="InterPro" id="IPR008912">
    <property type="entry name" value="Uncharacterised_CoxE"/>
</dbReference>
<sequence>MPGPIPIIPNDAGPDGHILHSLTLFGEMLRRVGLEIGSGNMLDLVRATDHVSIGKRGEFFQAARSILVHRKQDLPIFDEAFQVFWRKPSDRTTTIDLRSLGEQKRFRKPQVSSGRDYEPEGAGTMVGDPEDDSAQNVDLNRTYSEVEVFRQKDFSEFTSLEMAEARHMMADLTWDLGQRRTRRLAQGRTGPLDMRRTMRRSLKYGGEFLDLAYRSRKQKSRSLVLICDVSGSMERYTRMLLQFIHTIAGGFDQLEAFLFATRLTRITRNLKYRSIDQSIDEVSKAVPDWAGGTRIGDAVKSFNYQWLRRVLRGQAVVLIISDGWDRGDPELLARETSRLQRSCHRLVWLNPLLGSPSYQPLTQGMKAALPYVDDFLPVHNLNSLESLAQHLSSLGPERNLGQAYRPPAAEEPKPEPVAPVDRPIDRLNLPSFQHPEWGKRRLPKG</sequence>
<name>A0A160VAB3_9ZZZZ</name>
<dbReference type="AlphaFoldDB" id="A0A160VAB3"/>
<protein>
    <submittedName>
        <fullName evidence="3">Carbon monoxide oxidation accessory protein CoxE</fullName>
    </submittedName>
</protein>
<dbReference type="PANTHER" id="PTHR39338:SF6">
    <property type="entry name" value="BLL5662 PROTEIN"/>
    <property type="match status" value="1"/>
</dbReference>
<dbReference type="InterPro" id="IPR002035">
    <property type="entry name" value="VWF_A"/>
</dbReference>
<evidence type="ECO:0000256" key="1">
    <source>
        <dbReference type="SAM" id="MobiDB-lite"/>
    </source>
</evidence>
<feature type="region of interest" description="Disordered" evidence="1">
    <location>
        <begin position="397"/>
        <end position="445"/>
    </location>
</feature>
<dbReference type="Pfam" id="PF05762">
    <property type="entry name" value="VWA_CoxE"/>
    <property type="match status" value="1"/>
</dbReference>
<gene>
    <name evidence="3" type="ORF">MGWOODY_Clf976</name>
</gene>
<reference evidence="3" key="1">
    <citation type="submission" date="2015-10" db="EMBL/GenBank/DDBJ databases">
        <authorList>
            <person name="Gilbert D.G."/>
        </authorList>
    </citation>
    <scope>NUCLEOTIDE SEQUENCE</scope>
</reference>
<feature type="region of interest" description="Disordered" evidence="1">
    <location>
        <begin position="104"/>
        <end position="135"/>
    </location>
</feature>
<dbReference type="PIRSF" id="PIRSF010256">
    <property type="entry name" value="CoxE_vWa"/>
    <property type="match status" value="1"/>
</dbReference>
<proteinExistence type="predicted"/>
<dbReference type="InterPro" id="IPR036465">
    <property type="entry name" value="vWFA_dom_sf"/>
</dbReference>
<dbReference type="SUPFAM" id="SSF53300">
    <property type="entry name" value="vWA-like"/>
    <property type="match status" value="1"/>
</dbReference>
<dbReference type="SMART" id="SM00327">
    <property type="entry name" value="VWA"/>
    <property type="match status" value="1"/>
</dbReference>
<feature type="domain" description="VWFA" evidence="2">
    <location>
        <begin position="220"/>
        <end position="396"/>
    </location>
</feature>
<dbReference type="InterPro" id="IPR011195">
    <property type="entry name" value="UCP010256"/>
</dbReference>